<dbReference type="RefSeq" id="WP_113957623.1">
    <property type="nucleotide sequence ID" value="NZ_QNRR01000002.1"/>
</dbReference>
<protein>
    <submittedName>
        <fullName evidence="4">MacB-like protein</fullName>
    </submittedName>
</protein>
<dbReference type="InterPro" id="IPR025857">
    <property type="entry name" value="MacB_PCD"/>
</dbReference>
<proteinExistence type="predicted"/>
<keyword evidence="2" id="KW-0732">Signal</keyword>
<gene>
    <name evidence="4" type="ORF">DES53_102466</name>
</gene>
<reference evidence="4 5" key="1">
    <citation type="submission" date="2018-06" db="EMBL/GenBank/DDBJ databases">
        <title>Genomic Encyclopedia of Type Strains, Phase IV (KMG-IV): sequencing the most valuable type-strain genomes for metagenomic binning, comparative biology and taxonomic classification.</title>
        <authorList>
            <person name="Goeker M."/>
        </authorList>
    </citation>
    <scope>NUCLEOTIDE SEQUENCE [LARGE SCALE GENOMIC DNA]</scope>
    <source>
        <strain evidence="4 5">DSM 25532</strain>
    </source>
</reference>
<keyword evidence="5" id="KW-1185">Reference proteome</keyword>
<evidence type="ECO:0000256" key="2">
    <source>
        <dbReference type="SAM" id="SignalP"/>
    </source>
</evidence>
<organism evidence="4 5">
    <name type="scientific">Roseimicrobium gellanilyticum</name>
    <dbReference type="NCBI Taxonomy" id="748857"/>
    <lineage>
        <taxon>Bacteria</taxon>
        <taxon>Pseudomonadati</taxon>
        <taxon>Verrucomicrobiota</taxon>
        <taxon>Verrucomicrobiia</taxon>
        <taxon>Verrucomicrobiales</taxon>
        <taxon>Verrucomicrobiaceae</taxon>
        <taxon>Roseimicrobium</taxon>
    </lineage>
</organism>
<dbReference type="EMBL" id="QNRR01000002">
    <property type="protein sequence ID" value="RBP46080.1"/>
    <property type="molecule type" value="Genomic_DNA"/>
</dbReference>
<sequence length="263" mass="29203">MKLPELVRNLKRKKLRAGWTTMLFMMAMLSSGPVACDKAGSALGIGTGDSKRVFTRHKVSLIRTLPTSYETRIAKIPGVTHVTSQTWFGGIYRNDPKNFFTTLVVEPTSFFTVFPEFKLPSVQKEEWLKVPHGAIVGEETAKRFGWKVGDTISLTSPIWGEPGGKTQWDFQVVGINTGTKKTTDVTCVYIRYDFFNQSKRQHAKDEVGWFVIRCIDKDQRLAISQEIDNEFSGSPHETTSEPEAASTDGSTKLFGPGSSGGTP</sequence>
<comment type="caution">
    <text evidence="4">The sequence shown here is derived from an EMBL/GenBank/DDBJ whole genome shotgun (WGS) entry which is preliminary data.</text>
</comment>
<feature type="domain" description="MacB-like periplasmic core" evidence="3">
    <location>
        <begin position="66"/>
        <end position="229"/>
    </location>
</feature>
<evidence type="ECO:0000313" key="4">
    <source>
        <dbReference type="EMBL" id="RBP46080.1"/>
    </source>
</evidence>
<accession>A0A366HQZ1</accession>
<feature type="region of interest" description="Disordered" evidence="1">
    <location>
        <begin position="226"/>
        <end position="263"/>
    </location>
</feature>
<dbReference type="OrthoDB" id="9775474at2"/>
<evidence type="ECO:0000259" key="3">
    <source>
        <dbReference type="Pfam" id="PF12704"/>
    </source>
</evidence>
<feature type="signal peptide" evidence="2">
    <location>
        <begin position="1"/>
        <end position="35"/>
    </location>
</feature>
<dbReference type="Proteomes" id="UP000253426">
    <property type="component" value="Unassembled WGS sequence"/>
</dbReference>
<dbReference type="PANTHER" id="PTHR43738:SF3">
    <property type="entry name" value="ABC TRANSPORTER PERMEASE"/>
    <property type="match status" value="1"/>
</dbReference>
<name>A0A366HQZ1_9BACT</name>
<feature type="chain" id="PRO_5016745752" evidence="2">
    <location>
        <begin position="36"/>
        <end position="263"/>
    </location>
</feature>
<dbReference type="AlphaFoldDB" id="A0A366HQZ1"/>
<dbReference type="PANTHER" id="PTHR43738">
    <property type="entry name" value="ABC TRANSPORTER, MEMBRANE PROTEIN"/>
    <property type="match status" value="1"/>
</dbReference>
<evidence type="ECO:0000313" key="5">
    <source>
        <dbReference type="Proteomes" id="UP000253426"/>
    </source>
</evidence>
<dbReference type="Pfam" id="PF12704">
    <property type="entry name" value="MacB_PCD"/>
    <property type="match status" value="1"/>
</dbReference>
<dbReference type="InterPro" id="IPR051125">
    <property type="entry name" value="ABC-4/HrtB_transporter"/>
</dbReference>
<evidence type="ECO:0000256" key="1">
    <source>
        <dbReference type="SAM" id="MobiDB-lite"/>
    </source>
</evidence>